<evidence type="ECO:0000313" key="2">
    <source>
        <dbReference type="EMBL" id="QEG21582.1"/>
    </source>
</evidence>
<sequence length="346" mass="39180">MEGPVSLFCPALFALGFMAAFNMLVNKHLAFILVTVSCAMHSCTTGNVCGQDRSASRAPEFEAERLPTPSLELAPWEEEDSELEIVSGESAGLSTRTKDAEPSPVDTPPEGQVWETESHNVRGASQHNPILELEGEEVANPYRGDWFDLLKMEHVCREIELIREQEVAIRDVSRKYRSLCRSVLREYAQAIVLPTEEAYSRQAMQMRLAKLRTNAIDEIRSDILLPQQARRLRKIDFQMTLQSQGIVATLRDRDLGLDITKEQLRVIESRAAKLSVEYDLLLRGFRIEFRNQILGQLNSDQRAEIESLMQLDASVGAEVEADQDVTMREELERAALENLQEYRSGQ</sequence>
<keyword evidence="3" id="KW-1185">Reference proteome</keyword>
<dbReference type="KEGG" id="mff:MFFC18_14400"/>
<organism evidence="2 3">
    <name type="scientific">Mariniblastus fucicola</name>
    <dbReference type="NCBI Taxonomy" id="980251"/>
    <lineage>
        <taxon>Bacteria</taxon>
        <taxon>Pseudomonadati</taxon>
        <taxon>Planctomycetota</taxon>
        <taxon>Planctomycetia</taxon>
        <taxon>Pirellulales</taxon>
        <taxon>Pirellulaceae</taxon>
        <taxon>Mariniblastus</taxon>
    </lineage>
</organism>
<proteinExistence type="predicted"/>
<dbReference type="AlphaFoldDB" id="A0A5B9P9G5"/>
<evidence type="ECO:0000313" key="3">
    <source>
        <dbReference type="Proteomes" id="UP000322214"/>
    </source>
</evidence>
<protein>
    <submittedName>
        <fullName evidence="2">Uncharacterized protein</fullName>
    </submittedName>
</protein>
<reference evidence="2 3" key="1">
    <citation type="submission" date="2019-08" db="EMBL/GenBank/DDBJ databases">
        <title>Deep-cultivation of Planctomycetes and their phenomic and genomic characterization uncovers novel biology.</title>
        <authorList>
            <person name="Wiegand S."/>
            <person name="Jogler M."/>
            <person name="Boedeker C."/>
            <person name="Pinto D."/>
            <person name="Vollmers J."/>
            <person name="Rivas-Marin E."/>
            <person name="Kohn T."/>
            <person name="Peeters S.H."/>
            <person name="Heuer A."/>
            <person name="Rast P."/>
            <person name="Oberbeckmann S."/>
            <person name="Bunk B."/>
            <person name="Jeske O."/>
            <person name="Meyerdierks A."/>
            <person name="Storesund J.E."/>
            <person name="Kallscheuer N."/>
            <person name="Luecker S."/>
            <person name="Lage O.M."/>
            <person name="Pohl T."/>
            <person name="Merkel B.J."/>
            <person name="Hornburger P."/>
            <person name="Mueller R.-W."/>
            <person name="Bruemmer F."/>
            <person name="Labrenz M."/>
            <person name="Spormann A.M."/>
            <person name="Op den Camp H."/>
            <person name="Overmann J."/>
            <person name="Amann R."/>
            <person name="Jetten M.S.M."/>
            <person name="Mascher T."/>
            <person name="Medema M.H."/>
            <person name="Devos D.P."/>
            <person name="Kaster A.-K."/>
            <person name="Ovreas L."/>
            <person name="Rohde M."/>
            <person name="Galperin M.Y."/>
            <person name="Jogler C."/>
        </authorList>
    </citation>
    <scope>NUCLEOTIDE SEQUENCE [LARGE SCALE GENOMIC DNA]</scope>
    <source>
        <strain evidence="2 3">FC18</strain>
    </source>
</reference>
<dbReference type="Proteomes" id="UP000322214">
    <property type="component" value="Chromosome"/>
</dbReference>
<accession>A0A5B9P9G5</accession>
<name>A0A5B9P9G5_9BACT</name>
<feature type="region of interest" description="Disordered" evidence="1">
    <location>
        <begin position="88"/>
        <end position="112"/>
    </location>
</feature>
<dbReference type="EMBL" id="CP042912">
    <property type="protein sequence ID" value="QEG21582.1"/>
    <property type="molecule type" value="Genomic_DNA"/>
</dbReference>
<evidence type="ECO:0000256" key="1">
    <source>
        <dbReference type="SAM" id="MobiDB-lite"/>
    </source>
</evidence>
<gene>
    <name evidence="2" type="ORF">MFFC18_14400</name>
</gene>
<dbReference type="STRING" id="980251.GCA_001642875_00413"/>